<dbReference type="EMBL" id="CP027860">
    <property type="protein sequence ID" value="AVP96641.1"/>
    <property type="molecule type" value="Genomic_DNA"/>
</dbReference>
<dbReference type="RefSeq" id="WP_106890569.1">
    <property type="nucleotide sequence ID" value="NZ_CP027860.1"/>
</dbReference>
<evidence type="ECO:0000256" key="1">
    <source>
        <dbReference type="SAM" id="MobiDB-lite"/>
    </source>
</evidence>
<dbReference type="Pfam" id="PF01963">
    <property type="entry name" value="TraB_PrgY_gumN"/>
    <property type="match status" value="1"/>
</dbReference>
<feature type="region of interest" description="Disordered" evidence="1">
    <location>
        <begin position="342"/>
        <end position="367"/>
    </location>
</feature>
<proteinExistence type="predicted"/>
<reference evidence="2 3" key="1">
    <citation type="submission" date="2018-03" db="EMBL/GenBank/DDBJ databases">
        <title>Ahniella affigens gen. nov., sp. nov., a gammaproteobacterium isolated from sandy soil near a stream.</title>
        <authorList>
            <person name="Ko Y."/>
            <person name="Kim J.-H."/>
        </authorList>
    </citation>
    <scope>NUCLEOTIDE SEQUENCE [LARGE SCALE GENOMIC DNA]</scope>
    <source>
        <strain evidence="2 3">D13</strain>
    </source>
</reference>
<dbReference type="CDD" id="cd14788">
    <property type="entry name" value="GumN"/>
    <property type="match status" value="1"/>
</dbReference>
<sequence>MRAFVQHGLPAMRFVLSVLIGALWVAPLYANEPTPAAPLTERQMDEITVVAGYQPGPGLWRVSKGEHEMWVLATISPLPKRMQWAADEVKTVIMESEEVIAQPSVKFEFDRGVFGMMMLVPSAMGARKNPDKETLQDQLPPALYQRWLVQKKKFMGRDRSVEKYRPIFAANELFDAVMDDLDLSYKAVVWPVVEKSAKKLKRTITEPVVTLKIDDTKGKLKAFKETELDDVACLESTISLLETELDVLKARANAWATGDVDTLKTMTLNERASSCTNAFLNSSLMKNSPLANVQQQVAATWLKSATTALEKNQSTLAILSLSQVLDSRNYLSALKAQGYAIEAPGESLAEPDSETEREPETADASAP</sequence>
<evidence type="ECO:0000313" key="3">
    <source>
        <dbReference type="Proteomes" id="UP000241074"/>
    </source>
</evidence>
<dbReference type="AlphaFoldDB" id="A0A2P1PP66"/>
<evidence type="ECO:0000313" key="2">
    <source>
        <dbReference type="EMBL" id="AVP96641.1"/>
    </source>
</evidence>
<reference evidence="2 3" key="2">
    <citation type="submission" date="2018-03" db="EMBL/GenBank/DDBJ databases">
        <authorList>
            <person name="Keele B.F."/>
        </authorList>
    </citation>
    <scope>NUCLEOTIDE SEQUENCE [LARGE SCALE GENOMIC DNA]</scope>
    <source>
        <strain evidence="2 3">D13</strain>
    </source>
</reference>
<dbReference type="InterPro" id="IPR002816">
    <property type="entry name" value="TraB/PrgY/GumN_fam"/>
</dbReference>
<keyword evidence="3" id="KW-1185">Reference proteome</keyword>
<name>A0A2P1PP66_9GAMM</name>
<organism evidence="2 3">
    <name type="scientific">Ahniella affigens</name>
    <dbReference type="NCBI Taxonomy" id="2021234"/>
    <lineage>
        <taxon>Bacteria</taxon>
        <taxon>Pseudomonadati</taxon>
        <taxon>Pseudomonadota</taxon>
        <taxon>Gammaproteobacteria</taxon>
        <taxon>Lysobacterales</taxon>
        <taxon>Rhodanobacteraceae</taxon>
        <taxon>Ahniella</taxon>
    </lineage>
</organism>
<dbReference type="OrthoDB" id="8743055at2"/>
<protein>
    <submittedName>
        <fullName evidence="2">TraB/GumN family protein</fullName>
    </submittedName>
</protein>
<accession>A0A2P1PP66</accession>
<dbReference type="Proteomes" id="UP000241074">
    <property type="component" value="Chromosome"/>
</dbReference>
<dbReference type="KEGG" id="xba:C7S18_05230"/>
<gene>
    <name evidence="2" type="ORF">C7S18_05230</name>
</gene>